<evidence type="ECO:0000256" key="13">
    <source>
        <dbReference type="ARBA" id="ARBA00023242"/>
    </source>
</evidence>
<dbReference type="PANTHER" id="PTHR21220">
    <property type="entry name" value="DNA-DEPENDENT METALLOPROTEASE SPRTN"/>
    <property type="match status" value="1"/>
</dbReference>
<keyword evidence="11" id="KW-0482">Metalloprotease</keyword>
<feature type="compositionally biased region" description="Basic and acidic residues" evidence="16">
    <location>
        <begin position="495"/>
        <end position="508"/>
    </location>
</feature>
<dbReference type="CTD" id="83932"/>
<dbReference type="InterPro" id="IPR055220">
    <property type="entry name" value="SPRTN_ZBD"/>
</dbReference>
<evidence type="ECO:0000256" key="8">
    <source>
        <dbReference type="ARBA" id="ARBA00022771"/>
    </source>
</evidence>
<name>A0A8B7YTN6_ACAPL</name>
<dbReference type="GO" id="GO:0005634">
    <property type="term" value="C:nucleus"/>
    <property type="evidence" value="ECO:0007669"/>
    <property type="project" value="UniProtKB-SubCell"/>
</dbReference>
<evidence type="ECO:0000256" key="6">
    <source>
        <dbReference type="ARBA" id="ARBA00022723"/>
    </source>
</evidence>
<dbReference type="GO" id="GO:0006281">
    <property type="term" value="P:DNA repair"/>
    <property type="evidence" value="ECO:0007669"/>
    <property type="project" value="UniProtKB-KW"/>
</dbReference>
<evidence type="ECO:0000256" key="5">
    <source>
        <dbReference type="ARBA" id="ARBA00022670"/>
    </source>
</evidence>
<dbReference type="GO" id="GO:0031593">
    <property type="term" value="F:polyubiquitin modification-dependent protein binding"/>
    <property type="evidence" value="ECO:0007669"/>
    <property type="project" value="TreeGrafter"/>
</dbReference>
<evidence type="ECO:0000256" key="3">
    <source>
        <dbReference type="ARBA" id="ARBA00010724"/>
    </source>
</evidence>
<dbReference type="Proteomes" id="UP000694845">
    <property type="component" value="Unplaced"/>
</dbReference>
<evidence type="ECO:0000256" key="16">
    <source>
        <dbReference type="SAM" id="MobiDB-lite"/>
    </source>
</evidence>
<keyword evidence="4" id="KW-0158">Chromosome</keyword>
<keyword evidence="5" id="KW-0645">Protease</keyword>
<evidence type="ECO:0000256" key="7">
    <source>
        <dbReference type="ARBA" id="ARBA00022763"/>
    </source>
</evidence>
<dbReference type="GO" id="GO:0005694">
    <property type="term" value="C:chromosome"/>
    <property type="evidence" value="ECO:0007669"/>
    <property type="project" value="UniProtKB-SubCell"/>
</dbReference>
<dbReference type="OrthoDB" id="5236983at2759"/>
<feature type="compositionally biased region" description="Polar residues" evidence="16">
    <location>
        <begin position="427"/>
        <end position="443"/>
    </location>
</feature>
<evidence type="ECO:0000256" key="11">
    <source>
        <dbReference type="ARBA" id="ARBA00023049"/>
    </source>
</evidence>
<keyword evidence="13" id="KW-0539">Nucleus</keyword>
<keyword evidence="18" id="KW-1185">Reference proteome</keyword>
<dbReference type="Gene3D" id="3.30.160.60">
    <property type="entry name" value="Classic Zinc Finger"/>
    <property type="match status" value="1"/>
</dbReference>
<evidence type="ECO:0000256" key="14">
    <source>
        <dbReference type="ARBA" id="ARBA00030396"/>
    </source>
</evidence>
<dbReference type="GO" id="GO:0004222">
    <property type="term" value="F:metalloendopeptidase activity"/>
    <property type="evidence" value="ECO:0007669"/>
    <property type="project" value="InterPro"/>
</dbReference>
<evidence type="ECO:0000259" key="17">
    <source>
        <dbReference type="PROSITE" id="PS51908"/>
    </source>
</evidence>
<evidence type="ECO:0000256" key="10">
    <source>
        <dbReference type="ARBA" id="ARBA00022833"/>
    </source>
</evidence>
<dbReference type="SMART" id="SM00734">
    <property type="entry name" value="ZnF_Rad18"/>
    <property type="match status" value="1"/>
</dbReference>
<dbReference type="Pfam" id="PF22934">
    <property type="entry name" value="SPRTN_ZBD"/>
    <property type="match status" value="1"/>
</dbReference>
<dbReference type="PANTHER" id="PTHR21220:SF0">
    <property type="entry name" value="DNA-DEPENDENT METALLOPROTEASE SPRTN"/>
    <property type="match status" value="1"/>
</dbReference>
<dbReference type="Pfam" id="PF10263">
    <property type="entry name" value="SprT-like"/>
    <property type="match status" value="1"/>
</dbReference>
<dbReference type="GeneID" id="110981438"/>
<feature type="region of interest" description="Disordered" evidence="16">
    <location>
        <begin position="251"/>
        <end position="316"/>
    </location>
</feature>
<accession>A0A8B7YTN6</accession>
<evidence type="ECO:0000256" key="1">
    <source>
        <dbReference type="ARBA" id="ARBA00004123"/>
    </source>
</evidence>
<keyword evidence="8 15" id="KW-0863">Zinc-finger</keyword>
<keyword evidence="12 15" id="KW-0234">DNA repair</keyword>
<keyword evidence="10" id="KW-0862">Zinc</keyword>
<evidence type="ECO:0000256" key="2">
    <source>
        <dbReference type="ARBA" id="ARBA00004286"/>
    </source>
</evidence>
<dbReference type="InterPro" id="IPR006642">
    <property type="entry name" value="Rad18_UBZ4"/>
</dbReference>
<reference evidence="19" key="1">
    <citation type="submission" date="2025-08" db="UniProtKB">
        <authorList>
            <consortium name="RefSeq"/>
        </authorList>
    </citation>
    <scope>IDENTIFICATION</scope>
</reference>
<feature type="compositionally biased region" description="Polar residues" evidence="16">
    <location>
        <begin position="399"/>
        <end position="419"/>
    </location>
</feature>
<dbReference type="GO" id="GO:0006508">
    <property type="term" value="P:proteolysis"/>
    <property type="evidence" value="ECO:0007669"/>
    <property type="project" value="UniProtKB-KW"/>
</dbReference>
<comment type="similarity">
    <text evidence="3">Belongs to the Spartan family.</text>
</comment>
<evidence type="ECO:0000256" key="4">
    <source>
        <dbReference type="ARBA" id="ARBA00022454"/>
    </source>
</evidence>
<feature type="domain" description="UBZ4-type" evidence="17">
    <location>
        <begin position="531"/>
        <end position="555"/>
    </location>
</feature>
<organism evidence="18 19">
    <name type="scientific">Acanthaster planci</name>
    <name type="common">Crown-of-thorns starfish</name>
    <dbReference type="NCBI Taxonomy" id="133434"/>
    <lineage>
        <taxon>Eukaryota</taxon>
        <taxon>Metazoa</taxon>
        <taxon>Echinodermata</taxon>
        <taxon>Eleutherozoa</taxon>
        <taxon>Asterozoa</taxon>
        <taxon>Asteroidea</taxon>
        <taxon>Valvatacea</taxon>
        <taxon>Valvatida</taxon>
        <taxon>Acanthasteridae</taxon>
        <taxon>Acanthaster</taxon>
    </lineage>
</organism>
<keyword evidence="9" id="KW-0378">Hydrolase</keyword>
<dbReference type="GO" id="GO:0008270">
    <property type="term" value="F:zinc ion binding"/>
    <property type="evidence" value="ECO:0007669"/>
    <property type="project" value="UniProtKB-KW"/>
</dbReference>
<evidence type="ECO:0000313" key="19">
    <source>
        <dbReference type="RefSeq" id="XP_022094711.1"/>
    </source>
</evidence>
<sequence>MMSRDRDLELALKLQAQFDEEAVREIAENEQPSTGTASTAWASSSSIDEHDAGFGEYGSVSQAVNPSLKQPMSIVDERWELLDPNPDMRAMFLEFNDKYFWGRLAGVEVRWSPRMTLCAGLCCYEGHGGLCSIRLSAPLLKLRPRKDLVETLLHEMIHAYLFVTANNRDHDGHGPEFCKHMNRLNQSTGTNITIYHNFHDEVDVYRQHWWRCNGPCQKRPPYYGMVRRAMNRAPSKRDPWWAEHQRTCGGSYTKVKEPEGYGVKKGTKRKKADADEDDIENDTKKRATDDVPTSSFPGKGFRVGGTGSTSRLVPPKMATLDKFLKKVEGPKKSPGQQPPQSSPASRSQSEEEVEDASQVNQSKNARLRALAAIFDSDDSDEEDIVIVKFDKPLKEAPSNGFQIGETSTSHSKARSSQSDGCHAYNSGLPTQSSSQHADSSPTSKPEVISQPDAASKTKNSGASTSKGAREDHGKKQDSIIDAFSRMRQQSGKTDYVPRDSEANERHQDGSFTRNTTKSTEQGESRTPDNEMVNCPVCQCKVERSKINQHLDQCLS</sequence>
<evidence type="ECO:0000256" key="15">
    <source>
        <dbReference type="PROSITE-ProRule" id="PRU01256"/>
    </source>
</evidence>
<proteinExistence type="inferred from homology"/>
<evidence type="ECO:0000256" key="9">
    <source>
        <dbReference type="ARBA" id="ARBA00022801"/>
    </source>
</evidence>
<keyword evidence="7 15" id="KW-0227">DNA damage</keyword>
<dbReference type="InterPro" id="IPR044245">
    <property type="entry name" value="Spartan"/>
</dbReference>
<dbReference type="InterPro" id="IPR006640">
    <property type="entry name" value="SprT-like_domain"/>
</dbReference>
<dbReference type="OMA" id="LCCYEGH"/>
<feature type="region of interest" description="Disordered" evidence="16">
    <location>
        <begin position="389"/>
        <end position="531"/>
    </location>
</feature>
<feature type="region of interest" description="Disordered" evidence="16">
    <location>
        <begin position="328"/>
        <end position="364"/>
    </location>
</feature>
<dbReference type="GO" id="GO:0003697">
    <property type="term" value="F:single-stranded DNA binding"/>
    <property type="evidence" value="ECO:0007669"/>
    <property type="project" value="InterPro"/>
</dbReference>
<dbReference type="KEGG" id="aplc:110981438"/>
<feature type="compositionally biased region" description="Polar residues" evidence="16">
    <location>
        <begin position="509"/>
        <end position="519"/>
    </location>
</feature>
<gene>
    <name evidence="19" type="primary">LOC110981438</name>
</gene>
<feature type="compositionally biased region" description="Polar residues" evidence="16">
    <location>
        <begin position="456"/>
        <end position="466"/>
    </location>
</feature>
<dbReference type="SMART" id="SM00731">
    <property type="entry name" value="SprT"/>
    <property type="match status" value="1"/>
</dbReference>
<comment type="subcellular location">
    <subcellularLocation>
        <location evidence="2">Chromosome</location>
    </subcellularLocation>
    <subcellularLocation>
        <location evidence="1">Nucleus</location>
    </subcellularLocation>
</comment>
<keyword evidence="6" id="KW-0479">Metal-binding</keyword>
<feature type="compositionally biased region" description="Basic and acidic residues" evidence="16">
    <location>
        <begin position="467"/>
        <end position="478"/>
    </location>
</feature>
<evidence type="ECO:0000313" key="18">
    <source>
        <dbReference type="Proteomes" id="UP000694845"/>
    </source>
</evidence>
<dbReference type="PROSITE" id="PS51908">
    <property type="entry name" value="ZF_UBZ4"/>
    <property type="match status" value="1"/>
</dbReference>
<evidence type="ECO:0000256" key="12">
    <source>
        <dbReference type="ARBA" id="ARBA00023204"/>
    </source>
</evidence>
<dbReference type="AlphaFoldDB" id="A0A8B7YTN6"/>
<protein>
    <recommendedName>
        <fullName evidence="14">Protein with SprT-like domain at the N terminus</fullName>
    </recommendedName>
</protein>
<dbReference type="RefSeq" id="XP_022094711.1">
    <property type="nucleotide sequence ID" value="XM_022239019.1"/>
</dbReference>